<dbReference type="InterPro" id="IPR018060">
    <property type="entry name" value="HTH_AraC"/>
</dbReference>
<evidence type="ECO:0000256" key="1">
    <source>
        <dbReference type="ARBA" id="ARBA00023015"/>
    </source>
</evidence>
<feature type="domain" description="HTH araC/xylS-type" evidence="4">
    <location>
        <begin position="157"/>
        <end position="253"/>
    </location>
</feature>
<dbReference type="PANTHER" id="PTHR46796">
    <property type="entry name" value="HTH-TYPE TRANSCRIPTIONAL ACTIVATOR RHAS-RELATED"/>
    <property type="match status" value="1"/>
</dbReference>
<organism evidence="5 6">
    <name type="scientific">Rapidithrix thailandica</name>
    <dbReference type="NCBI Taxonomy" id="413964"/>
    <lineage>
        <taxon>Bacteria</taxon>
        <taxon>Pseudomonadati</taxon>
        <taxon>Bacteroidota</taxon>
        <taxon>Cytophagia</taxon>
        <taxon>Cytophagales</taxon>
        <taxon>Flammeovirgaceae</taxon>
        <taxon>Rapidithrix</taxon>
    </lineage>
</organism>
<protein>
    <submittedName>
        <fullName evidence="5">AraC family transcriptional regulator</fullName>
    </submittedName>
</protein>
<dbReference type="PANTHER" id="PTHR46796:SF13">
    <property type="entry name" value="HTH-TYPE TRANSCRIPTIONAL ACTIVATOR RHAS"/>
    <property type="match status" value="1"/>
</dbReference>
<dbReference type="PROSITE" id="PS01124">
    <property type="entry name" value="HTH_ARAC_FAMILY_2"/>
    <property type="match status" value="1"/>
</dbReference>
<sequence>MIIEIIQPCEELKGYIEHFWVGRWEGCGKEHFTYYATANIQTELVFAYTIHPVYGPELVFSSVQGHTDSFGQYPVSGVNELFGVSLYAHAIPYLFDISASELNNQLVYFDALLEGQPDRGVNEKMAMATTVQQRVAVLTDYFKLQLRDKYTKDPVMSGAIQYIKQHKGMVNIRELASEFCLSQKQFERRFKSFTSFTPKLYSRVTRFDAAFMACLSNGSLAEVAYTHGYYDQAHFIHEFKKFSGFSPQKYFSLADY</sequence>
<keyword evidence="2" id="KW-0238">DNA-binding</keyword>
<evidence type="ECO:0000256" key="2">
    <source>
        <dbReference type="ARBA" id="ARBA00023125"/>
    </source>
</evidence>
<dbReference type="AlphaFoldDB" id="A0AAW9S947"/>
<dbReference type="Proteomes" id="UP001403385">
    <property type="component" value="Unassembled WGS sequence"/>
</dbReference>
<dbReference type="Pfam" id="PF20240">
    <property type="entry name" value="DUF6597"/>
    <property type="match status" value="1"/>
</dbReference>
<keyword evidence="6" id="KW-1185">Reference proteome</keyword>
<dbReference type="SUPFAM" id="SSF46689">
    <property type="entry name" value="Homeodomain-like"/>
    <property type="match status" value="1"/>
</dbReference>
<dbReference type="EMBL" id="JBDKWZ010000002">
    <property type="protein sequence ID" value="MEN7547251.1"/>
    <property type="molecule type" value="Genomic_DNA"/>
</dbReference>
<evidence type="ECO:0000313" key="5">
    <source>
        <dbReference type="EMBL" id="MEN7547251.1"/>
    </source>
</evidence>
<proteinExistence type="predicted"/>
<dbReference type="Pfam" id="PF12833">
    <property type="entry name" value="HTH_18"/>
    <property type="match status" value="1"/>
</dbReference>
<reference evidence="5 6" key="1">
    <citation type="submission" date="2024-04" db="EMBL/GenBank/DDBJ databases">
        <title>Novel genus in family Flammeovirgaceae.</title>
        <authorList>
            <person name="Nguyen T.H."/>
            <person name="Vuong T.Q."/>
            <person name="Le H."/>
            <person name="Kim S.-G."/>
        </authorList>
    </citation>
    <scope>NUCLEOTIDE SEQUENCE [LARGE SCALE GENOMIC DNA]</scope>
    <source>
        <strain evidence="5 6">JCM 23209</strain>
    </source>
</reference>
<dbReference type="RefSeq" id="WP_346820036.1">
    <property type="nucleotide sequence ID" value="NZ_JBDKWZ010000002.1"/>
</dbReference>
<dbReference type="InterPro" id="IPR050204">
    <property type="entry name" value="AraC_XylS_family_regulators"/>
</dbReference>
<dbReference type="GO" id="GO:0043565">
    <property type="term" value="F:sequence-specific DNA binding"/>
    <property type="evidence" value="ECO:0007669"/>
    <property type="project" value="InterPro"/>
</dbReference>
<dbReference type="Gene3D" id="1.10.10.60">
    <property type="entry name" value="Homeodomain-like"/>
    <property type="match status" value="1"/>
</dbReference>
<evidence type="ECO:0000256" key="3">
    <source>
        <dbReference type="ARBA" id="ARBA00023163"/>
    </source>
</evidence>
<gene>
    <name evidence="5" type="ORF">AAG747_04985</name>
</gene>
<dbReference type="InterPro" id="IPR046532">
    <property type="entry name" value="DUF6597"/>
</dbReference>
<evidence type="ECO:0000259" key="4">
    <source>
        <dbReference type="PROSITE" id="PS01124"/>
    </source>
</evidence>
<dbReference type="GO" id="GO:0003700">
    <property type="term" value="F:DNA-binding transcription factor activity"/>
    <property type="evidence" value="ECO:0007669"/>
    <property type="project" value="InterPro"/>
</dbReference>
<accession>A0AAW9S947</accession>
<keyword evidence="3" id="KW-0804">Transcription</keyword>
<dbReference type="InterPro" id="IPR009057">
    <property type="entry name" value="Homeodomain-like_sf"/>
</dbReference>
<comment type="caution">
    <text evidence="5">The sequence shown here is derived from an EMBL/GenBank/DDBJ whole genome shotgun (WGS) entry which is preliminary data.</text>
</comment>
<dbReference type="SMART" id="SM00342">
    <property type="entry name" value="HTH_ARAC"/>
    <property type="match status" value="1"/>
</dbReference>
<evidence type="ECO:0000313" key="6">
    <source>
        <dbReference type="Proteomes" id="UP001403385"/>
    </source>
</evidence>
<name>A0AAW9S947_9BACT</name>
<keyword evidence="1" id="KW-0805">Transcription regulation</keyword>